<evidence type="ECO:0000313" key="5">
    <source>
        <dbReference type="Proteomes" id="UP000001556"/>
    </source>
</evidence>
<dbReference type="PANTHER" id="PTHR30461">
    <property type="entry name" value="DNA-INVERTASE FROM LAMBDOID PROPHAGE"/>
    <property type="match status" value="1"/>
</dbReference>
<dbReference type="KEGG" id="drm:Dred_0913"/>
<proteinExistence type="predicted"/>
<dbReference type="SUPFAM" id="SSF53041">
    <property type="entry name" value="Resolvase-like"/>
    <property type="match status" value="1"/>
</dbReference>
<feature type="domain" description="Recombinase" evidence="3">
    <location>
        <begin position="171"/>
        <end position="321"/>
    </location>
</feature>
<gene>
    <name evidence="4" type="ordered locus">Dred_0913</name>
</gene>
<dbReference type="OrthoDB" id="1094757at2"/>
<dbReference type="InterPro" id="IPR038109">
    <property type="entry name" value="DNA_bind_recomb_sf"/>
</dbReference>
<dbReference type="eggNOG" id="COG1961">
    <property type="taxonomic scope" value="Bacteria"/>
</dbReference>
<dbReference type="HOGENOM" id="CLU_010686_18_14_9"/>
<dbReference type="Pfam" id="PF07508">
    <property type="entry name" value="Recombinase"/>
    <property type="match status" value="1"/>
</dbReference>
<dbReference type="PANTHER" id="PTHR30461:SF23">
    <property type="entry name" value="DNA RECOMBINASE-RELATED"/>
    <property type="match status" value="1"/>
</dbReference>
<dbReference type="GO" id="GO:0003677">
    <property type="term" value="F:DNA binding"/>
    <property type="evidence" value="ECO:0007669"/>
    <property type="project" value="InterPro"/>
</dbReference>
<dbReference type="Pfam" id="PF00239">
    <property type="entry name" value="Resolvase"/>
    <property type="match status" value="1"/>
</dbReference>
<dbReference type="PROSITE" id="PS51736">
    <property type="entry name" value="RECOMBINASES_3"/>
    <property type="match status" value="1"/>
</dbReference>
<protein>
    <submittedName>
        <fullName evidence="4">Resolvase, N-terminal domain protein</fullName>
    </submittedName>
</protein>
<evidence type="ECO:0000259" key="3">
    <source>
        <dbReference type="PROSITE" id="PS51737"/>
    </source>
</evidence>
<dbReference type="Gene3D" id="3.90.1750.20">
    <property type="entry name" value="Putative Large Serine Recombinase, Chain B, Domain 2"/>
    <property type="match status" value="1"/>
</dbReference>
<dbReference type="CDD" id="cd03768">
    <property type="entry name" value="SR_ResInv"/>
    <property type="match status" value="1"/>
</dbReference>
<dbReference type="InterPro" id="IPR036162">
    <property type="entry name" value="Resolvase-like_N_sf"/>
</dbReference>
<dbReference type="Gene3D" id="3.40.50.1390">
    <property type="entry name" value="Resolvase, N-terminal catalytic domain"/>
    <property type="match status" value="1"/>
</dbReference>
<dbReference type="EMBL" id="CP000612">
    <property type="protein sequence ID" value="ABO49449.1"/>
    <property type="molecule type" value="Genomic_DNA"/>
</dbReference>
<dbReference type="SMART" id="SM00857">
    <property type="entry name" value="Resolvase"/>
    <property type="match status" value="1"/>
</dbReference>
<organism evidence="4 5">
    <name type="scientific">Desulforamulus reducens (strain ATCC BAA-1160 / DSM 100696 / MI-1)</name>
    <name type="common">Desulfotomaculum reducens</name>
    <dbReference type="NCBI Taxonomy" id="349161"/>
    <lineage>
        <taxon>Bacteria</taxon>
        <taxon>Bacillati</taxon>
        <taxon>Bacillota</taxon>
        <taxon>Clostridia</taxon>
        <taxon>Eubacteriales</taxon>
        <taxon>Peptococcaceae</taxon>
        <taxon>Desulforamulus</taxon>
    </lineage>
</organism>
<dbReference type="InterPro" id="IPR025827">
    <property type="entry name" value="Zn_ribbon_recom_dom"/>
</dbReference>
<evidence type="ECO:0000256" key="1">
    <source>
        <dbReference type="SAM" id="Coils"/>
    </source>
</evidence>
<reference evidence="4 5" key="1">
    <citation type="submission" date="2007-03" db="EMBL/GenBank/DDBJ databases">
        <title>Complete sequence of Desulfotomaculum reducens MI-1.</title>
        <authorList>
            <consortium name="US DOE Joint Genome Institute"/>
            <person name="Copeland A."/>
            <person name="Lucas S."/>
            <person name="Lapidus A."/>
            <person name="Barry K."/>
            <person name="Detter J.C."/>
            <person name="Glavina del Rio T."/>
            <person name="Hammon N."/>
            <person name="Israni S."/>
            <person name="Dalin E."/>
            <person name="Tice H."/>
            <person name="Pitluck S."/>
            <person name="Sims D."/>
            <person name="Brettin T."/>
            <person name="Bruce D."/>
            <person name="Han C."/>
            <person name="Tapia R."/>
            <person name="Schmutz J."/>
            <person name="Larimer F."/>
            <person name="Land M."/>
            <person name="Hauser L."/>
            <person name="Kyrpides N."/>
            <person name="Kim E."/>
            <person name="Tebo B.M."/>
            <person name="Richardson P."/>
        </authorList>
    </citation>
    <scope>NUCLEOTIDE SEQUENCE [LARGE SCALE GENOMIC DNA]</scope>
    <source>
        <strain evidence="4 5">MI-1</strain>
    </source>
</reference>
<dbReference type="InterPro" id="IPR006119">
    <property type="entry name" value="Resolv_N"/>
</dbReference>
<accession>A4J2Z6</accession>
<dbReference type="STRING" id="349161.Dred_0913"/>
<dbReference type="Pfam" id="PF13408">
    <property type="entry name" value="Zn_ribbon_recom"/>
    <property type="match status" value="1"/>
</dbReference>
<dbReference type="PROSITE" id="PS51737">
    <property type="entry name" value="RECOMBINASE_DNA_BIND"/>
    <property type="match status" value="1"/>
</dbReference>
<evidence type="ECO:0000259" key="2">
    <source>
        <dbReference type="PROSITE" id="PS51736"/>
    </source>
</evidence>
<feature type="domain" description="Resolvase/invertase-type recombinase catalytic" evidence="2">
    <location>
        <begin position="2"/>
        <end position="150"/>
    </location>
</feature>
<keyword evidence="5" id="KW-1185">Reference proteome</keyword>
<dbReference type="GO" id="GO:0000150">
    <property type="term" value="F:DNA strand exchange activity"/>
    <property type="evidence" value="ECO:0007669"/>
    <property type="project" value="InterPro"/>
</dbReference>
<dbReference type="InterPro" id="IPR050639">
    <property type="entry name" value="SSR_resolvase"/>
</dbReference>
<dbReference type="RefSeq" id="WP_011877278.1">
    <property type="nucleotide sequence ID" value="NC_009253.1"/>
</dbReference>
<dbReference type="AlphaFoldDB" id="A4J2Z6"/>
<sequence>MKAAIYSRKSKFTGKGESIENQIQLCKEYAFNHFSINENDVLIYEDEGFSGGTTDRPQFQLMLKDAKNKKFSTLICYRLDRLSRSVVDFSSTMEELQQYNISFVSIREQFDTSTPMGRAMMYIASVFAQLERETAAERIRDNMLQLAKTGRWLGGITPTGFESEPVVYIDPAGKERKMYRLSPIAEEFEMVKLIFDKYLELKSLTKLEQFCIMNNFKSKNDVDFKRYSLRFMLSNPVYAIADKEMYNFLLENSYEVYCDENEFTGEFGVMAYNKTQQDKKNPSCRYRDVSEWIVAVGAHKGIIPSATWIKAQKLLLQNKSKSYRKVRNSSCLLSGLLKCRNCGSYMRPKVSRPNKDGEITYYYMCEMKERSKRTRCDVKNVQGNNLDKAVVQEIKKLSMSDSELYTTIQNDKFTIQAAQNTVENEIALIDGKIKANEQAINNLVTSLSQGQNSTASKYIITQIEELDKQTAELKGRLLKLKEVEENNQSKEQNLDVMKSILSAFSKNIDTVDIDAKRMFIKSIVENIVWDGENVEMNLFGANSEKKQLPPTETI</sequence>
<dbReference type="Proteomes" id="UP000001556">
    <property type="component" value="Chromosome"/>
</dbReference>
<name>A4J2Z6_DESRM</name>
<dbReference type="InterPro" id="IPR011109">
    <property type="entry name" value="DNA_bind_recombinase_dom"/>
</dbReference>
<feature type="coiled-coil region" evidence="1">
    <location>
        <begin position="463"/>
        <end position="500"/>
    </location>
</feature>
<keyword evidence="1" id="KW-0175">Coiled coil</keyword>
<evidence type="ECO:0000313" key="4">
    <source>
        <dbReference type="EMBL" id="ABO49449.1"/>
    </source>
</evidence>